<reference evidence="1 2" key="1">
    <citation type="journal article" date="2015" name="Stand. Genomic Sci.">
        <title>Genomic Encyclopedia of Bacterial and Archaeal Type Strains, Phase III: the genomes of soil and plant-associated and newly described type strains.</title>
        <authorList>
            <person name="Whitman W.B."/>
            <person name="Woyke T."/>
            <person name="Klenk H.P."/>
            <person name="Zhou Y."/>
            <person name="Lilburn T.G."/>
            <person name="Beck B.J."/>
            <person name="De Vos P."/>
            <person name="Vandamme P."/>
            <person name="Eisen J.A."/>
            <person name="Garrity G."/>
            <person name="Hugenholtz P."/>
            <person name="Kyrpides N.C."/>
        </authorList>
    </citation>
    <scope>NUCLEOTIDE SEQUENCE [LARGE SCALE GENOMIC DNA]</scope>
    <source>
        <strain evidence="1 2">VKM Ac-2538</strain>
    </source>
</reference>
<dbReference type="InterPro" id="IPR026487">
    <property type="entry name" value="CHP04141"/>
</dbReference>
<accession>A0ABY2B7F3</accession>
<organism evidence="1 2">
    <name type="scientific">Kribbella orskensis</name>
    <dbReference type="NCBI Taxonomy" id="2512216"/>
    <lineage>
        <taxon>Bacteria</taxon>
        <taxon>Bacillati</taxon>
        <taxon>Actinomycetota</taxon>
        <taxon>Actinomycetes</taxon>
        <taxon>Propionibacteriales</taxon>
        <taxon>Kribbellaceae</taxon>
        <taxon>Kribbella</taxon>
    </lineage>
</organism>
<name>A0ABY2B7F3_9ACTN</name>
<dbReference type="Proteomes" id="UP000295818">
    <property type="component" value="Unassembled WGS sequence"/>
</dbReference>
<gene>
    <name evidence="1" type="ORF">EV644_13549</name>
</gene>
<proteinExistence type="predicted"/>
<evidence type="ECO:0000313" key="1">
    <source>
        <dbReference type="EMBL" id="TCO10249.1"/>
    </source>
</evidence>
<sequence>MARKTHSFSIYLLKKTYDASNALTAGHKLEESHPGKPTAGVQKVFILKGTAKPPWWKEYFKLNDKLLQEFQGSLVFIEVAGRNFAVSFGSSYNYLREESYEYDFGLRVTLNCIDPDKIKNTDAVSADSARRQRTQMPSDSDLTFFDVDSDSTILKALAGKVRAEHKGKIGSATGSNSLRITSPVDPDSLKDLLGELVGLYESDAYRTRFPSIRNIQPIKDPPLVGELNLALVEAIRSRSANVSMAVPDIVDYRDELFADFTGEGTSQRYDSISIDAYYDYLDDNSFDFSTLTYETLQRHRARLINGENEPRQGFSAHRCFVYEATLKGDTAVYHCVDGSWYRVDRQFLEELTSYLDAKITTLDLRDCAEHLEGDYNKETAKTPGIICLDTKDISPSGATNVEPCDLLTLRDERALLIHVKIGTSARELSHLFNQGANSAELLKSEARSRTKLQQLIKSQSKPNDPVIECQEAVAQRRYSVMYAIITNKEASEKSKNLPLFSKISLRRSLRTLDNMEVPVFCGFVKDGVDRSGKEKVRRPRKARKKPE</sequence>
<evidence type="ECO:0000313" key="2">
    <source>
        <dbReference type="Proteomes" id="UP000295818"/>
    </source>
</evidence>
<dbReference type="RefSeq" id="WP_158293088.1">
    <property type="nucleotide sequence ID" value="NZ_SLWM01000035.1"/>
</dbReference>
<dbReference type="NCBIfam" id="TIGR04141">
    <property type="entry name" value="TIGR04141 family sporadically distributed protein"/>
    <property type="match status" value="1"/>
</dbReference>
<protein>
    <submittedName>
        <fullName evidence="1">Uncharacterized protein (TIGR04141 family)</fullName>
    </submittedName>
</protein>
<comment type="caution">
    <text evidence="1">The sequence shown here is derived from an EMBL/GenBank/DDBJ whole genome shotgun (WGS) entry which is preliminary data.</text>
</comment>
<dbReference type="Pfam" id="PF19614">
    <property type="entry name" value="DUF6119"/>
    <property type="match status" value="1"/>
</dbReference>
<dbReference type="EMBL" id="SLWM01000035">
    <property type="protein sequence ID" value="TCO10249.1"/>
    <property type="molecule type" value="Genomic_DNA"/>
</dbReference>
<keyword evidence="2" id="KW-1185">Reference proteome</keyword>